<protein>
    <recommendedName>
        <fullName evidence="4">Secreted protein</fullName>
    </recommendedName>
</protein>
<feature type="region of interest" description="Disordered" evidence="1">
    <location>
        <begin position="185"/>
        <end position="219"/>
    </location>
</feature>
<organism evidence="2 3">
    <name type="scientific">Streptomyces lichenis</name>
    <dbReference type="NCBI Taxonomy" id="2306967"/>
    <lineage>
        <taxon>Bacteria</taxon>
        <taxon>Bacillati</taxon>
        <taxon>Actinomycetota</taxon>
        <taxon>Actinomycetes</taxon>
        <taxon>Kitasatosporales</taxon>
        <taxon>Streptomycetaceae</taxon>
        <taxon>Streptomyces</taxon>
    </lineage>
</organism>
<reference evidence="2 3" key="1">
    <citation type="submission" date="2022-04" db="EMBL/GenBank/DDBJ databases">
        <title>Streptomyces sp. nov. LCR6-01 isolated from Lichen of Dirinaria sp.</title>
        <authorList>
            <person name="Kanchanasin P."/>
            <person name="Tanasupawat S."/>
            <person name="Phongsopitanun W."/>
        </authorList>
    </citation>
    <scope>NUCLEOTIDE SEQUENCE [LARGE SCALE GENOMIC DNA]</scope>
    <source>
        <strain evidence="2 3">LCR6-01</strain>
    </source>
</reference>
<evidence type="ECO:0000256" key="1">
    <source>
        <dbReference type="SAM" id="MobiDB-lite"/>
    </source>
</evidence>
<sequence length="219" mass="24240">MSTVLIVVALVLVFAAVVAAVLYVGPGKSGGRRGRGLKRRFGPEYERTVALHDGDTKAAERELAERVERHGQLRARPLPPEAREQYVALWAGLQERFVDAPQQAVVEAERLVARLAQDRGYPDAQAYEEQLDALSVHHAHQIEGYRNVHRAAEMTQAAEVQGGAHTEELREAMLDARRLFEVLVAEQGEDSGRHPSDRPTRRSERGNRSQAAWPKGSGA</sequence>
<dbReference type="Proteomes" id="UP001522868">
    <property type="component" value="Unassembled WGS sequence"/>
</dbReference>
<comment type="caution">
    <text evidence="2">The sequence shown here is derived from an EMBL/GenBank/DDBJ whole genome shotgun (WGS) entry which is preliminary data.</text>
</comment>
<evidence type="ECO:0008006" key="4">
    <source>
        <dbReference type="Google" id="ProtNLM"/>
    </source>
</evidence>
<accession>A0ABT0IJ19</accession>
<evidence type="ECO:0000313" key="2">
    <source>
        <dbReference type="EMBL" id="MCK8681301.1"/>
    </source>
</evidence>
<dbReference type="EMBL" id="JALPTH010000039">
    <property type="protein sequence ID" value="MCK8681301.1"/>
    <property type="molecule type" value="Genomic_DNA"/>
</dbReference>
<feature type="compositionally biased region" description="Basic and acidic residues" evidence="1">
    <location>
        <begin position="190"/>
        <end position="207"/>
    </location>
</feature>
<proteinExistence type="predicted"/>
<gene>
    <name evidence="2" type="ORF">M1O15_28680</name>
</gene>
<dbReference type="RefSeq" id="WP_248637128.1">
    <property type="nucleotide sequence ID" value="NZ_JALPTH010000039.1"/>
</dbReference>
<evidence type="ECO:0000313" key="3">
    <source>
        <dbReference type="Proteomes" id="UP001522868"/>
    </source>
</evidence>
<keyword evidence="3" id="KW-1185">Reference proteome</keyword>
<name>A0ABT0IJ19_9ACTN</name>